<protein>
    <submittedName>
        <fullName evidence="2">Gfo/Idh/MocA family oxidoreductase</fullName>
    </submittedName>
</protein>
<dbReference type="SUPFAM" id="SSF51735">
    <property type="entry name" value="NAD(P)-binding Rossmann-fold domains"/>
    <property type="match status" value="1"/>
</dbReference>
<name>A0ABT0XPY7_9BACI</name>
<keyword evidence="3" id="KW-1185">Reference proteome</keyword>
<feature type="domain" description="Gfo/Idh/MocA-like oxidoreductase N-terminal" evidence="1">
    <location>
        <begin position="20"/>
        <end position="97"/>
    </location>
</feature>
<comment type="caution">
    <text evidence="2">The sequence shown here is derived from an EMBL/GenBank/DDBJ whole genome shotgun (WGS) entry which is preliminary data.</text>
</comment>
<evidence type="ECO:0000313" key="3">
    <source>
        <dbReference type="Proteomes" id="UP001203665"/>
    </source>
</evidence>
<gene>
    <name evidence="2" type="ORF">NDM98_22890</name>
</gene>
<proteinExistence type="predicted"/>
<dbReference type="Gene3D" id="3.40.50.720">
    <property type="entry name" value="NAD(P)-binding Rossmann-like Domain"/>
    <property type="match status" value="1"/>
</dbReference>
<evidence type="ECO:0000259" key="1">
    <source>
        <dbReference type="Pfam" id="PF01408"/>
    </source>
</evidence>
<dbReference type="Gene3D" id="3.30.360.10">
    <property type="entry name" value="Dihydrodipicolinate Reductase, domain 2"/>
    <property type="match status" value="1"/>
</dbReference>
<dbReference type="InterPro" id="IPR036291">
    <property type="entry name" value="NAD(P)-bd_dom_sf"/>
</dbReference>
<organism evidence="2 3">
    <name type="scientific">Alkalicoccobacillus plakortidis</name>
    <dbReference type="NCBI Taxonomy" id="444060"/>
    <lineage>
        <taxon>Bacteria</taxon>
        <taxon>Bacillati</taxon>
        <taxon>Bacillota</taxon>
        <taxon>Bacilli</taxon>
        <taxon>Bacillales</taxon>
        <taxon>Bacillaceae</taxon>
        <taxon>Alkalicoccobacillus</taxon>
    </lineage>
</organism>
<dbReference type="Pfam" id="PF01408">
    <property type="entry name" value="GFO_IDH_MocA"/>
    <property type="match status" value="1"/>
</dbReference>
<evidence type="ECO:0000313" key="2">
    <source>
        <dbReference type="EMBL" id="MCM2677975.1"/>
    </source>
</evidence>
<dbReference type="Proteomes" id="UP001203665">
    <property type="component" value="Unassembled WGS sequence"/>
</dbReference>
<reference evidence="2" key="1">
    <citation type="submission" date="2022-06" db="EMBL/GenBank/DDBJ databases">
        <title>Alkalicoccobacillus porphyridii sp. nov., isolated from a marine red alga, Porphyridium purpureum and reclassification of Shouchella plakortidis and Shouchella gibsonii as Alkalicoccobacillus plakortidis comb. nov. and Alkalicoccobacillus gibsonii comb. nov.</title>
        <authorList>
            <person name="Kim K.H."/>
            <person name="Lee J.K."/>
            <person name="Han D.M."/>
            <person name="Baek J.H."/>
            <person name="Jeon C.O."/>
        </authorList>
    </citation>
    <scope>NUCLEOTIDE SEQUENCE</scope>
    <source>
        <strain evidence="2">DSM 19153</strain>
    </source>
</reference>
<sequence length="202" mass="23112">MNSQLQSWSKIKDVQISAVVSISEQVSETTLREQLSDLLLKDIDAIELCVPVAKKKDMIRQLYKSELYIITNSPLAETSKDAAAIIQECKDQNVRLISRNRLYFSQEYIHAKNEFLSGTLGKSGVNRLSVKTPHPGVNQDIFLTMGVFQFEWLVQTFGRVKRVMAKHVLSKHQDKPLVEYSLISLRMENNSFIHMELSLGRK</sequence>
<dbReference type="InterPro" id="IPR000683">
    <property type="entry name" value="Gfo/Idh/MocA-like_OxRdtase_N"/>
</dbReference>
<dbReference type="EMBL" id="JAMQJY010000008">
    <property type="protein sequence ID" value="MCM2677975.1"/>
    <property type="molecule type" value="Genomic_DNA"/>
</dbReference>
<accession>A0ABT0XPY7</accession>